<name>A0A9X8D8E2_9BURK</name>
<evidence type="ECO:0008006" key="3">
    <source>
        <dbReference type="Google" id="ProtNLM"/>
    </source>
</evidence>
<proteinExistence type="predicted"/>
<keyword evidence="2" id="KW-1185">Reference proteome</keyword>
<organism evidence="1 2">
    <name type="scientific">Acidovorax cavernicola</name>
    <dbReference type="NCBI Taxonomy" id="1675792"/>
    <lineage>
        <taxon>Bacteria</taxon>
        <taxon>Pseudomonadati</taxon>
        <taxon>Pseudomonadota</taxon>
        <taxon>Betaproteobacteria</taxon>
        <taxon>Burkholderiales</taxon>
        <taxon>Comamonadaceae</taxon>
        <taxon>Acidovorax</taxon>
    </lineage>
</organism>
<reference evidence="1 2" key="1">
    <citation type="submission" date="2018-09" db="EMBL/GenBank/DDBJ databases">
        <title>Acidovorax cavernicola nov. sp. isolated from Gruta de las Maravillas (Aracena, Spain).</title>
        <authorList>
            <person name="Jurado V."/>
            <person name="Gutierrez-Patricio S."/>
            <person name="Gonzalez-Pimentel J.L."/>
            <person name="Miller A.Z."/>
            <person name="Laiz L."/>
            <person name="Saiz-Jimenez C."/>
        </authorList>
    </citation>
    <scope>NUCLEOTIDE SEQUENCE [LARGE SCALE GENOMIC DNA]</scope>
    <source>
        <strain evidence="1 2">1011MAR4D40.2</strain>
    </source>
</reference>
<accession>A0A9X8D8E2</accession>
<sequence>MYPSDEAWDAIYDAIDEGHPLPWPETHLHLEPQDTTLPGWIALLELVEEAACDRRETFSPKEALGAELWAQVVTLPPSIATLKHVRKLNLYRSTLLRIPPEIGEMESLEQFIPYTSYGLHWFPYEITRLLFTVEN</sequence>
<dbReference type="Proteomes" id="UP000265619">
    <property type="component" value="Unassembled WGS sequence"/>
</dbReference>
<evidence type="ECO:0000313" key="1">
    <source>
        <dbReference type="EMBL" id="RIX84036.1"/>
    </source>
</evidence>
<gene>
    <name evidence="1" type="ORF">D3H34_04765</name>
</gene>
<comment type="caution">
    <text evidence="1">The sequence shown here is derived from an EMBL/GenBank/DDBJ whole genome shotgun (WGS) entry which is preliminary data.</text>
</comment>
<protein>
    <recommendedName>
        <fullName evidence="3">Leucine-rich repeat domain-containing protein</fullName>
    </recommendedName>
</protein>
<evidence type="ECO:0000313" key="2">
    <source>
        <dbReference type="Proteomes" id="UP000265619"/>
    </source>
</evidence>
<dbReference type="EMBL" id="QXMN01000003">
    <property type="protein sequence ID" value="RIX84036.1"/>
    <property type="molecule type" value="Genomic_DNA"/>
</dbReference>
<dbReference type="AlphaFoldDB" id="A0A9X8D8E2"/>